<evidence type="ECO:0000313" key="2">
    <source>
        <dbReference type="EMBL" id="CAL2082962.1"/>
    </source>
</evidence>
<keyword evidence="1" id="KW-0812">Transmembrane</keyword>
<sequence>MSEKKENNEEIKNTELKPLFDFVENIIKDLKISEIIEKNNEIKSKKIEADKILDNSKLTFWKWKMSKDLIICILLLFTIILLSMNGVIKESITGTLLGSVIGYTIGNGSVKKQKD</sequence>
<keyword evidence="1" id="KW-0472">Membrane</keyword>
<evidence type="ECO:0000313" key="3">
    <source>
        <dbReference type="Proteomes" id="UP001497514"/>
    </source>
</evidence>
<dbReference type="EMBL" id="OZ038524">
    <property type="protein sequence ID" value="CAL2082962.1"/>
    <property type="molecule type" value="Genomic_DNA"/>
</dbReference>
<organism evidence="2 3">
    <name type="scientific">Tenacibaculum dicentrarchi</name>
    <dbReference type="NCBI Taxonomy" id="669041"/>
    <lineage>
        <taxon>Bacteria</taxon>
        <taxon>Pseudomonadati</taxon>
        <taxon>Bacteroidota</taxon>
        <taxon>Flavobacteriia</taxon>
        <taxon>Flavobacteriales</taxon>
        <taxon>Flavobacteriaceae</taxon>
        <taxon>Tenacibaculum</taxon>
    </lineage>
</organism>
<feature type="transmembrane region" description="Helical" evidence="1">
    <location>
        <begin position="69"/>
        <end position="88"/>
    </location>
</feature>
<name>A0ABM9NY32_9FLAO</name>
<evidence type="ECO:0000256" key="1">
    <source>
        <dbReference type="SAM" id="Phobius"/>
    </source>
</evidence>
<keyword evidence="1" id="KW-1133">Transmembrane helix</keyword>
<dbReference type="Proteomes" id="UP001497514">
    <property type="component" value="Chromosome"/>
</dbReference>
<protein>
    <submittedName>
        <fullName evidence="2">Uncharacterized protein</fullName>
    </submittedName>
</protein>
<keyword evidence="3" id="KW-1185">Reference proteome</keyword>
<reference evidence="2 3" key="1">
    <citation type="submission" date="2024-05" db="EMBL/GenBank/DDBJ databases">
        <authorList>
            <person name="Duchaud E."/>
        </authorList>
    </citation>
    <scope>NUCLEOTIDE SEQUENCE [LARGE SCALE GENOMIC DNA]</scope>
    <source>
        <strain evidence="2">Ena-SAMPLE-TAB-13-05-2024-13:56:06:370-140309</strain>
    </source>
</reference>
<gene>
    <name evidence="2" type="ORF">TD3509T_1451</name>
</gene>
<accession>A0ABM9NY32</accession>
<proteinExistence type="predicted"/>
<dbReference type="RefSeq" id="WP_101902435.1">
    <property type="nucleotide sequence ID" value="NZ_OZ038524.1"/>
</dbReference>